<feature type="region of interest" description="Disordered" evidence="1">
    <location>
        <begin position="21"/>
        <end position="69"/>
    </location>
</feature>
<dbReference type="EMBL" id="WUTW01000001">
    <property type="protein sequence ID" value="MXQ62962.1"/>
    <property type="molecule type" value="Genomic_DNA"/>
</dbReference>
<dbReference type="PROSITE" id="PS51257">
    <property type="entry name" value="PROKAR_LIPOPROTEIN"/>
    <property type="match status" value="1"/>
</dbReference>
<evidence type="ECO:0000256" key="1">
    <source>
        <dbReference type="SAM" id="MobiDB-lite"/>
    </source>
</evidence>
<evidence type="ECO:0000313" key="4">
    <source>
        <dbReference type="Proteomes" id="UP000431901"/>
    </source>
</evidence>
<protein>
    <recommendedName>
        <fullName evidence="5">DUF1707 domain-containing protein</fullName>
    </recommendedName>
</protein>
<sequence>MRRAVRVLVLVLVLALAGCGTQHAGAPPPPSSSPPGGASPYVEPGVVDGAPHEGENGAPRRARAMSDADARAARRAVARVRPVLDRLRRDGRIAPDDVRAALLGLFPAAAVTVGPAQRRSAPTPPPGAEYGVRIGTTGCVTGAVAASRVWADANGLYPETGCLPPAFAH</sequence>
<evidence type="ECO:0000256" key="2">
    <source>
        <dbReference type="SAM" id="SignalP"/>
    </source>
</evidence>
<keyword evidence="4" id="KW-1185">Reference proteome</keyword>
<accession>A0A6I4W8A4</accession>
<dbReference type="Proteomes" id="UP000431901">
    <property type="component" value="Unassembled WGS sequence"/>
</dbReference>
<proteinExistence type="predicted"/>
<gene>
    <name evidence="3" type="ORF">GQ466_02830</name>
</gene>
<evidence type="ECO:0000313" key="3">
    <source>
        <dbReference type="EMBL" id="MXQ62962.1"/>
    </source>
</evidence>
<evidence type="ECO:0008006" key="5">
    <source>
        <dbReference type="Google" id="ProtNLM"/>
    </source>
</evidence>
<reference evidence="3 4" key="1">
    <citation type="submission" date="2019-12" db="EMBL/GenBank/DDBJ databases">
        <title>Nocardia macrotermitis sp. nov. and Nocardia aurantia sp. nov., isolated from the gut of the fungus growing-termite Macrotermes natalensis.</title>
        <authorList>
            <person name="Christine B."/>
            <person name="Rene B."/>
        </authorList>
    </citation>
    <scope>NUCLEOTIDE SEQUENCE [LARGE SCALE GENOMIC DNA]</scope>
    <source>
        <strain evidence="3 4">DSM 102126</strain>
    </source>
</reference>
<name>A0A6I4W8A4_9ACTN</name>
<organism evidence="3 4">
    <name type="scientific">Actinomadura rayongensis</name>
    <dbReference type="NCBI Taxonomy" id="1429076"/>
    <lineage>
        <taxon>Bacteria</taxon>
        <taxon>Bacillati</taxon>
        <taxon>Actinomycetota</taxon>
        <taxon>Actinomycetes</taxon>
        <taxon>Streptosporangiales</taxon>
        <taxon>Thermomonosporaceae</taxon>
        <taxon>Actinomadura</taxon>
    </lineage>
</organism>
<feature type="signal peptide" evidence="2">
    <location>
        <begin position="1"/>
        <end position="24"/>
    </location>
</feature>
<comment type="caution">
    <text evidence="3">The sequence shown here is derived from an EMBL/GenBank/DDBJ whole genome shotgun (WGS) entry which is preliminary data.</text>
</comment>
<dbReference type="RefSeq" id="WP_161101180.1">
    <property type="nucleotide sequence ID" value="NZ_JBHLYI010000002.1"/>
</dbReference>
<keyword evidence="2" id="KW-0732">Signal</keyword>
<dbReference type="AlphaFoldDB" id="A0A6I4W8A4"/>
<feature type="chain" id="PRO_5039436517" description="DUF1707 domain-containing protein" evidence="2">
    <location>
        <begin position="25"/>
        <end position="169"/>
    </location>
</feature>
<dbReference type="OrthoDB" id="4234221at2"/>